<dbReference type="Proteomes" id="UP000217528">
    <property type="component" value="Unassembled WGS sequence"/>
</dbReference>
<accession>A0A2A2HEF7</accession>
<comment type="caution">
    <text evidence="1">The sequence shown here is derived from an EMBL/GenBank/DDBJ whole genome shotgun (WGS) entry which is preliminary data.</text>
</comment>
<keyword evidence="3" id="KW-1185">Reference proteome</keyword>
<evidence type="ECO:0000313" key="2">
    <source>
        <dbReference type="EMBL" id="PWL08053.1"/>
    </source>
</evidence>
<dbReference type="EMBL" id="LMVN01000011">
    <property type="protein sequence ID" value="PAV07623.1"/>
    <property type="molecule type" value="Genomic_DNA"/>
</dbReference>
<dbReference type="RefSeq" id="WP_095608509.1">
    <property type="nucleotide sequence ID" value="NZ_LMVN01000011.1"/>
</dbReference>
<proteinExistence type="predicted"/>
<reference evidence="1 3" key="2">
    <citation type="journal article" date="2017" name="BMC Genomics">
        <title>Genomic analysis of methanogenic archaea reveals a shift towards energy conservation.</title>
        <authorList>
            <person name="Gilmore S.P."/>
            <person name="Henske J.K."/>
            <person name="Sexton J.A."/>
            <person name="Solomon K.V."/>
            <person name="Seppala S."/>
            <person name="Yoo J.I."/>
            <person name="Huyett L.M."/>
            <person name="Pressman A."/>
            <person name="Cogan J.Z."/>
            <person name="Kivenson V."/>
            <person name="Peng X."/>
            <person name="Tan Y."/>
            <person name="Valentine D.L."/>
            <person name="O'Malley M.A."/>
        </authorList>
    </citation>
    <scope>NUCLEOTIDE SEQUENCE [LARGE SCALE GENOMIC DNA]</scope>
    <source>
        <strain evidence="1 3">1R-7</strain>
    </source>
</reference>
<gene>
    <name evidence="1" type="ORF">ASJ82_08075</name>
    <name evidence="2" type="ORF">MSCUN_09840</name>
</gene>
<dbReference type="AlphaFoldDB" id="A0A2A2HEF7"/>
<protein>
    <submittedName>
        <fullName evidence="1">Uncharacterized protein</fullName>
    </submittedName>
</protein>
<reference evidence="2 4" key="1">
    <citation type="submission" date="2016-04" db="EMBL/GenBank/DDBJ databases">
        <title>Genome sequence of Methanosphaera cuniculi DSM 4103.</title>
        <authorList>
            <person name="Poehlein A."/>
            <person name="Seedorf H."/>
            <person name="Daniel R."/>
        </authorList>
    </citation>
    <scope>NUCLEOTIDE SEQUENCE [LARGE SCALE GENOMIC DNA]</scope>
    <source>
        <strain evidence="2 4">DSM 4103</strain>
    </source>
</reference>
<dbReference type="Proteomes" id="UP000246004">
    <property type="component" value="Unassembled WGS sequence"/>
</dbReference>
<dbReference type="OrthoDB" id="78473at2157"/>
<evidence type="ECO:0000313" key="1">
    <source>
        <dbReference type="EMBL" id="PAV07623.1"/>
    </source>
</evidence>
<dbReference type="EMBL" id="LWMS01000031">
    <property type="protein sequence ID" value="PWL08053.1"/>
    <property type="molecule type" value="Genomic_DNA"/>
</dbReference>
<sequence length="978" mass="112121">MVIKRRYPIEVTHTYSARQQFNDPKYHWKKWGGFDSLTKEGGEIICGTGNYPRIATKSGTYNTPAPIYVNFGKLGIENGEKLEKITLCFKQKKICTSEDKSPQNFPIFGAPTVRSYNEEIENNKVKAEVLTGVAPSSEYVETKLVYTKMTVHDVNVHDFGFIIRYPANTSSNEGRLAISDVYLEIETNGVDATFSAQLPNKEICEGETFEVTLNVTQNDSNPYTPVFDLNFGEGIEFMKIVRGTGTVKDVSTDPKKHQWQWTSTLTNKKATVTLLFRATKVGTWNFSMLDSMATSKKFSLNISVSKKKINFKTTCRLLETPNIKRVKQGERAVYTIEARTSDSIISELPLEIHFPISAEFENKAELIDENEFKLKDTKTERIVTLNMHVKNQLGILIMDMTFNDSGVYPITITYGGALVDTCLVTVLPVEYDHIAFTRQKITDEDVIESLSTDLDYTAISYAKYVYKQSGKEAELPKLDDYQVRFGVYNGDENVSNDIFLENTTWCSSRETQKLDEFRVKFHYNAKYPVYFVWTIDYIESPFYENITVEFTEPELYETKSNKSYNQAPALYAKPLINHIKGKNYYAEVNLPAKKSTTVVRCHNFNEEAVFRSSKNIVCQGLQVEWDYEVNQQVEIVLEVRVNTFNAGTVKGSRSITLPAPGVGQNTRTRTEAIGGQWDLYGLSPHHFRSDTLNYLWLDVKLNNPTTTDAHVKISNIKLRLFLMDYFDYEYGFEIDGERAEDYGIFFKKMTWDWGTQNDVNYYQTSGTDMTTAYRSNITKKELTLDFNIGNCDLEESGILLEKVVKLFTNKRTLFNKPIPKRIIFDHLPEYEFWFVREDAMEVEEEYGMYNVTCKLVIPEGTARNRAISITGTTGANTGIARVTPSIEGIVNKNGIITINEVNSDQSMIIKNKDEIKEGYFYRIECSTRKVYLTPPNSNITKDITASVQWNSQWFILEDEYQFKSPDSNITSIRFKERQ</sequence>
<name>A0A2A2HEF7_9EURY</name>
<evidence type="ECO:0000313" key="4">
    <source>
        <dbReference type="Proteomes" id="UP000246004"/>
    </source>
</evidence>
<organism evidence="1 3">
    <name type="scientific">Methanosphaera cuniculi</name>
    <dbReference type="NCBI Taxonomy" id="1077256"/>
    <lineage>
        <taxon>Archaea</taxon>
        <taxon>Methanobacteriati</taxon>
        <taxon>Methanobacteriota</taxon>
        <taxon>Methanomada group</taxon>
        <taxon>Methanobacteria</taxon>
        <taxon>Methanobacteriales</taxon>
        <taxon>Methanobacteriaceae</taxon>
        <taxon>Methanosphaera</taxon>
    </lineage>
</organism>
<evidence type="ECO:0000313" key="3">
    <source>
        <dbReference type="Proteomes" id="UP000217528"/>
    </source>
</evidence>